<feature type="region of interest" description="Disordered" evidence="1">
    <location>
        <begin position="1"/>
        <end position="34"/>
    </location>
</feature>
<keyword evidence="3" id="KW-1185">Reference proteome</keyword>
<reference evidence="3" key="2">
    <citation type="submission" date="2015-01" db="EMBL/GenBank/DDBJ databases">
        <title>Evolutionary Origins and Diversification of the Mycorrhizal Mutualists.</title>
        <authorList>
            <consortium name="DOE Joint Genome Institute"/>
            <consortium name="Mycorrhizal Genomics Consortium"/>
            <person name="Kohler A."/>
            <person name="Kuo A."/>
            <person name="Nagy L.G."/>
            <person name="Floudas D."/>
            <person name="Copeland A."/>
            <person name="Barry K.W."/>
            <person name="Cichocki N."/>
            <person name="Veneault-Fourrey C."/>
            <person name="LaButti K."/>
            <person name="Lindquist E.A."/>
            <person name="Lipzen A."/>
            <person name="Lundell T."/>
            <person name="Morin E."/>
            <person name="Murat C."/>
            <person name="Riley R."/>
            <person name="Ohm R."/>
            <person name="Sun H."/>
            <person name="Tunlid A."/>
            <person name="Henrissat B."/>
            <person name="Grigoriev I.V."/>
            <person name="Hibbett D.S."/>
            <person name="Martin F."/>
        </authorList>
    </citation>
    <scope>NUCLEOTIDE SEQUENCE [LARGE SCALE GENOMIC DNA]</scope>
    <source>
        <strain evidence="3">Ve08.2h10</strain>
    </source>
</reference>
<dbReference type="OrthoDB" id="3071225at2759"/>
<name>A0A0D0ECR6_9AGAM</name>
<dbReference type="InParanoid" id="A0A0D0ECR6"/>
<evidence type="ECO:0000313" key="3">
    <source>
        <dbReference type="Proteomes" id="UP000054538"/>
    </source>
</evidence>
<proteinExistence type="predicted"/>
<gene>
    <name evidence="2" type="ORF">PAXRUDRAFT_8602</name>
</gene>
<sequence length="416" mass="46700">MRSSDSSLCTEFNHSFEPLADHHPKTSSSKEEWSRAYHTHTEYFGTRGSVRHLSDSPCSSSATLLNEDRDDLSSDAFKLIQSPEDSQASDAGANPANCTPWPPSSEVSEVLPKQHLHALTPAKSSFNPKAAPFIPSPKTILGFMQMSMQTSPVPARPFWVDWFWHGSPTDDLGEQEATAKGMMLITTWSFDNIRALAQMFCWECARPTTSGPFARAVYEALKTHCGEWESSCFRFYLRKYAIESFRIAWSFVNSQAISQYNPPTPEHLQYTYHISTFVVELFAAELILRTPMIQCLGTILNEMCSIEHVYALQKMVISAKEMLWQGPDSQKFTEQFVANFAQRTSSLPDRASFGPPASIAVIVSVRICPCLARFFKNLSSTNRRLTLFGKSTNGTADVQHARSLFMSQFGLQCFTT</sequence>
<feature type="region of interest" description="Disordered" evidence="1">
    <location>
        <begin position="83"/>
        <end position="107"/>
    </location>
</feature>
<dbReference type="EMBL" id="KN824848">
    <property type="protein sequence ID" value="KIK99835.1"/>
    <property type="molecule type" value="Genomic_DNA"/>
</dbReference>
<feature type="compositionally biased region" description="Basic and acidic residues" evidence="1">
    <location>
        <begin position="19"/>
        <end position="34"/>
    </location>
</feature>
<feature type="compositionally biased region" description="Polar residues" evidence="1">
    <location>
        <begin position="1"/>
        <end position="13"/>
    </location>
</feature>
<dbReference type="Proteomes" id="UP000054538">
    <property type="component" value="Unassembled WGS sequence"/>
</dbReference>
<evidence type="ECO:0000313" key="2">
    <source>
        <dbReference type="EMBL" id="KIK99835.1"/>
    </source>
</evidence>
<evidence type="ECO:0000256" key="1">
    <source>
        <dbReference type="SAM" id="MobiDB-lite"/>
    </source>
</evidence>
<reference evidence="2 3" key="1">
    <citation type="submission" date="2014-04" db="EMBL/GenBank/DDBJ databases">
        <authorList>
            <consortium name="DOE Joint Genome Institute"/>
            <person name="Kuo A."/>
            <person name="Kohler A."/>
            <person name="Jargeat P."/>
            <person name="Nagy L.G."/>
            <person name="Floudas D."/>
            <person name="Copeland A."/>
            <person name="Barry K.W."/>
            <person name="Cichocki N."/>
            <person name="Veneault-Fourrey C."/>
            <person name="LaButti K."/>
            <person name="Lindquist E.A."/>
            <person name="Lipzen A."/>
            <person name="Lundell T."/>
            <person name="Morin E."/>
            <person name="Murat C."/>
            <person name="Sun H."/>
            <person name="Tunlid A."/>
            <person name="Henrissat B."/>
            <person name="Grigoriev I.V."/>
            <person name="Hibbett D.S."/>
            <person name="Martin F."/>
            <person name="Nordberg H.P."/>
            <person name="Cantor M.N."/>
            <person name="Hua S.X."/>
        </authorList>
    </citation>
    <scope>NUCLEOTIDE SEQUENCE [LARGE SCALE GENOMIC DNA]</scope>
    <source>
        <strain evidence="2 3">Ve08.2h10</strain>
    </source>
</reference>
<dbReference type="HOGENOM" id="CLU_746091_0_0_1"/>
<accession>A0A0D0ECR6</accession>
<organism evidence="2 3">
    <name type="scientific">Paxillus rubicundulus Ve08.2h10</name>
    <dbReference type="NCBI Taxonomy" id="930991"/>
    <lineage>
        <taxon>Eukaryota</taxon>
        <taxon>Fungi</taxon>
        <taxon>Dikarya</taxon>
        <taxon>Basidiomycota</taxon>
        <taxon>Agaricomycotina</taxon>
        <taxon>Agaricomycetes</taxon>
        <taxon>Agaricomycetidae</taxon>
        <taxon>Boletales</taxon>
        <taxon>Paxilineae</taxon>
        <taxon>Paxillaceae</taxon>
        <taxon>Paxillus</taxon>
    </lineage>
</organism>
<dbReference type="AlphaFoldDB" id="A0A0D0ECR6"/>
<protein>
    <submittedName>
        <fullName evidence="2">Uncharacterized protein</fullName>
    </submittedName>
</protein>